<evidence type="ECO:0000313" key="2">
    <source>
        <dbReference type="EMBL" id="QFI38210.1"/>
    </source>
</evidence>
<dbReference type="OrthoDB" id="6397771at2"/>
<evidence type="ECO:0000256" key="1">
    <source>
        <dbReference type="SAM" id="SignalP"/>
    </source>
</evidence>
<keyword evidence="3" id="KW-1185">Reference proteome</keyword>
<keyword evidence="1" id="KW-0732">Signal</keyword>
<dbReference type="EMBL" id="CP044399">
    <property type="protein sequence ID" value="QFI38210.1"/>
    <property type="molecule type" value="Genomic_DNA"/>
</dbReference>
<gene>
    <name evidence="2" type="ORF">FR932_10315</name>
</gene>
<dbReference type="RefSeq" id="WP_019440536.1">
    <property type="nucleotide sequence ID" value="NZ_ALOE01000009.1"/>
</dbReference>
<dbReference type="AlphaFoldDB" id="A0A5J6WMB9"/>
<dbReference type="KEGG" id="mmaa:FR932_10315"/>
<name>A0A5J6WMB9_MORMI</name>
<dbReference type="Proteomes" id="UP000327424">
    <property type="component" value="Chromosome"/>
</dbReference>
<feature type="chain" id="PRO_5023933760" evidence="1">
    <location>
        <begin position="28"/>
        <end position="201"/>
    </location>
</feature>
<feature type="signal peptide" evidence="1">
    <location>
        <begin position="1"/>
        <end position="27"/>
    </location>
</feature>
<sequence>MFKAAIKSASHILIVSLWLGISSVSYATDHTEKATVVINDLQKLLSAAEQYAKDTGEELTITSDTNPAYGYLKIDHLIENPGIPGWKGPYIPYKDYWLGGEQYIDHPVYNAAQLLSKEDGTDWVKGSSPDGCRKSSGSCSISACIWLMPGETTRQVNVQIDGVDSKADSDSAGRVRYDNGMLGGIVCLTGGKYPKDLSPVE</sequence>
<evidence type="ECO:0000313" key="3">
    <source>
        <dbReference type="Proteomes" id="UP000327424"/>
    </source>
</evidence>
<organism evidence="2 3">
    <name type="scientific">Moritella marina ATCC 15381</name>
    <dbReference type="NCBI Taxonomy" id="1202962"/>
    <lineage>
        <taxon>Bacteria</taxon>
        <taxon>Pseudomonadati</taxon>
        <taxon>Pseudomonadota</taxon>
        <taxon>Gammaproteobacteria</taxon>
        <taxon>Alteromonadales</taxon>
        <taxon>Moritellaceae</taxon>
        <taxon>Moritella</taxon>
    </lineage>
</organism>
<protein>
    <submittedName>
        <fullName evidence="2">Type II secretion system protein</fullName>
    </submittedName>
</protein>
<accession>A0A5J6WMB9</accession>
<proteinExistence type="predicted"/>
<reference evidence="2 3" key="1">
    <citation type="submission" date="2019-09" db="EMBL/GenBank/DDBJ databases">
        <title>Hybrid Assembly of the complete Genome of the Deep-Sea Bacterium Moritella marina from long Nanopore and Illumina reads.</title>
        <authorList>
            <person name="Magin S."/>
            <person name="Georgoulis A."/>
            <person name="Papadimitriou K."/>
            <person name="Iliakis G."/>
            <person name="Vorgias C.E."/>
        </authorList>
    </citation>
    <scope>NUCLEOTIDE SEQUENCE [LARGE SCALE GENOMIC DNA]</scope>
    <source>
        <strain evidence="2 3">MP-1</strain>
    </source>
</reference>